<dbReference type="SUPFAM" id="SSF52833">
    <property type="entry name" value="Thioredoxin-like"/>
    <property type="match status" value="1"/>
</dbReference>
<dbReference type="AlphaFoldDB" id="A0A7M2WUY6"/>
<evidence type="ECO:0000313" key="2">
    <source>
        <dbReference type="EMBL" id="QOV89348.1"/>
    </source>
</evidence>
<dbReference type="RefSeq" id="WP_206292382.1">
    <property type="nucleotide sequence ID" value="NZ_CP063458.1"/>
</dbReference>
<dbReference type="KEGG" id="hbs:IPV69_24605"/>
<dbReference type="Pfam" id="PF00462">
    <property type="entry name" value="Glutaredoxin"/>
    <property type="match status" value="1"/>
</dbReference>
<gene>
    <name evidence="2" type="ORF">IPV69_24605</name>
</gene>
<dbReference type="EMBL" id="CP063458">
    <property type="protein sequence ID" value="QOV89348.1"/>
    <property type="molecule type" value="Genomic_DNA"/>
</dbReference>
<protein>
    <submittedName>
        <fullName evidence="2">Glutaredoxin family protein</fullName>
    </submittedName>
</protein>
<dbReference type="Gene3D" id="3.40.30.10">
    <property type="entry name" value="Glutaredoxin"/>
    <property type="match status" value="1"/>
</dbReference>
<dbReference type="InterPro" id="IPR002109">
    <property type="entry name" value="Glutaredoxin"/>
</dbReference>
<dbReference type="Proteomes" id="UP000593765">
    <property type="component" value="Chromosome"/>
</dbReference>
<evidence type="ECO:0000313" key="3">
    <source>
        <dbReference type="Proteomes" id="UP000593765"/>
    </source>
</evidence>
<accession>A0A7M2WUY6</accession>
<sequence length="81" mass="8816">MLHAIKIYGLPTCKQTARAVATLEAMGVGFDYFDLSLDRHAAAWVRWKNGDIQTPTIMVGMRVLANPSLRDLQAALGSEAA</sequence>
<keyword evidence="3" id="KW-1185">Reference proteome</keyword>
<dbReference type="InterPro" id="IPR036249">
    <property type="entry name" value="Thioredoxin-like_sf"/>
</dbReference>
<proteinExistence type="predicted"/>
<feature type="domain" description="Glutaredoxin" evidence="1">
    <location>
        <begin position="5"/>
        <end position="61"/>
    </location>
</feature>
<organism evidence="2 3">
    <name type="scientific">Humisphaera borealis</name>
    <dbReference type="NCBI Taxonomy" id="2807512"/>
    <lineage>
        <taxon>Bacteria</taxon>
        <taxon>Pseudomonadati</taxon>
        <taxon>Planctomycetota</taxon>
        <taxon>Phycisphaerae</taxon>
        <taxon>Tepidisphaerales</taxon>
        <taxon>Tepidisphaeraceae</taxon>
        <taxon>Humisphaera</taxon>
    </lineage>
</organism>
<evidence type="ECO:0000259" key="1">
    <source>
        <dbReference type="Pfam" id="PF00462"/>
    </source>
</evidence>
<name>A0A7M2WUY6_9BACT</name>
<reference evidence="2 3" key="1">
    <citation type="submission" date="2020-10" db="EMBL/GenBank/DDBJ databases">
        <title>Wide distribution of Phycisphaera-like planctomycetes from WD2101 soil group in peatlands and genome analysis of the first cultivated representative.</title>
        <authorList>
            <person name="Dedysh S.N."/>
            <person name="Beletsky A.V."/>
            <person name="Ivanova A."/>
            <person name="Kulichevskaya I.S."/>
            <person name="Suzina N.E."/>
            <person name="Philippov D.A."/>
            <person name="Rakitin A.L."/>
            <person name="Mardanov A.V."/>
            <person name="Ravin N.V."/>
        </authorList>
    </citation>
    <scope>NUCLEOTIDE SEQUENCE [LARGE SCALE GENOMIC DNA]</scope>
    <source>
        <strain evidence="2 3">M1803</strain>
    </source>
</reference>
<dbReference type="CDD" id="cd02976">
    <property type="entry name" value="NrdH"/>
    <property type="match status" value="1"/>
</dbReference>